<dbReference type="InterPro" id="IPR012338">
    <property type="entry name" value="Beta-lactam/transpept-like"/>
</dbReference>
<accession>A0A502CJU7</accession>
<sequence>MTSRPGPVTTRRITIALLASALGAAPVLATAGSAHAAGSGDNPTITGRTIGPRTDNRISSMLTARATTARFGTSFTGAVIDAASGKVVWSQRGSTGYMPASTTKWVTATDALRVFGPTYRFTTTVKRGPGADQVILVGSGDPSFSSAQLTALAKTTATTMKARKQLRVRVYADDYLFASPTLATGWRSTYIPADTTWLRALVVDGRQVDDTSIDAAKLFAAKLKTYGLTVTSIARGASSSKSPLLASSAGQTVNQIVSRMMLESDNEHAEALHRLVGIKLGYGNTWAAAKSAQATRLKSEGLTATALYDGSGLSRSDRLTGLQLARLVTNAFEPANATPFAVLRSDAGLPIAGKTGTLSASYGRFTASTSKCAVGMVHAKTGTLTDAVALTGWTRGTDGRVKAFAFVINGKPTSMTAMRQNIDMLAATVTGCY</sequence>
<feature type="signal peptide" evidence="4">
    <location>
        <begin position="1"/>
        <end position="36"/>
    </location>
</feature>
<organism evidence="5 6">
    <name type="scientific">Pedococcus bigeumensis</name>
    <dbReference type="NCBI Taxonomy" id="433644"/>
    <lineage>
        <taxon>Bacteria</taxon>
        <taxon>Bacillati</taxon>
        <taxon>Actinomycetota</taxon>
        <taxon>Actinomycetes</taxon>
        <taxon>Micrococcales</taxon>
        <taxon>Intrasporangiaceae</taxon>
        <taxon>Pedococcus</taxon>
    </lineage>
</organism>
<evidence type="ECO:0000256" key="4">
    <source>
        <dbReference type="SAM" id="SignalP"/>
    </source>
</evidence>
<comment type="caution">
    <text evidence="5">The sequence shown here is derived from an EMBL/GenBank/DDBJ whole genome shotgun (WGS) entry which is preliminary data.</text>
</comment>
<dbReference type="GO" id="GO:0000270">
    <property type="term" value="P:peptidoglycan metabolic process"/>
    <property type="evidence" value="ECO:0007669"/>
    <property type="project" value="TreeGrafter"/>
</dbReference>
<dbReference type="InterPro" id="IPR000667">
    <property type="entry name" value="Peptidase_S13"/>
</dbReference>
<dbReference type="Gene3D" id="3.50.80.20">
    <property type="entry name" value="D-Ala-D-Ala carboxypeptidase C, peptidase S13"/>
    <property type="match status" value="1"/>
</dbReference>
<proteinExistence type="inferred from homology"/>
<evidence type="ECO:0000256" key="1">
    <source>
        <dbReference type="ARBA" id="ARBA00006096"/>
    </source>
</evidence>
<evidence type="ECO:0000256" key="3">
    <source>
        <dbReference type="SAM" id="MobiDB-lite"/>
    </source>
</evidence>
<comment type="similarity">
    <text evidence="1">Belongs to the peptidase S13 family.</text>
</comment>
<dbReference type="AlphaFoldDB" id="A0A502CJU7"/>
<evidence type="ECO:0000313" key="5">
    <source>
        <dbReference type="EMBL" id="TPG13935.1"/>
    </source>
</evidence>
<keyword evidence="2" id="KW-0378">Hydrolase</keyword>
<dbReference type="GO" id="GO:0004185">
    <property type="term" value="F:serine-type carboxypeptidase activity"/>
    <property type="evidence" value="ECO:0007669"/>
    <property type="project" value="InterPro"/>
</dbReference>
<keyword evidence="5" id="KW-0121">Carboxypeptidase</keyword>
<dbReference type="Gene3D" id="3.40.710.10">
    <property type="entry name" value="DD-peptidase/beta-lactamase superfamily"/>
    <property type="match status" value="1"/>
</dbReference>
<protein>
    <submittedName>
        <fullName evidence="5">D-alanyl-D-alanine carboxypeptidase/D-alanyl-D-alanine-endopeptidase</fullName>
    </submittedName>
</protein>
<dbReference type="Pfam" id="PF02113">
    <property type="entry name" value="Peptidase_S13"/>
    <property type="match status" value="2"/>
</dbReference>
<dbReference type="OrthoDB" id="9802627at2"/>
<feature type="region of interest" description="Disordered" evidence="3">
    <location>
        <begin position="33"/>
        <end position="54"/>
    </location>
</feature>
<dbReference type="PANTHER" id="PTHR30023">
    <property type="entry name" value="D-ALANYL-D-ALANINE CARBOXYPEPTIDASE"/>
    <property type="match status" value="1"/>
</dbReference>
<evidence type="ECO:0000313" key="6">
    <source>
        <dbReference type="Proteomes" id="UP000317722"/>
    </source>
</evidence>
<evidence type="ECO:0000256" key="2">
    <source>
        <dbReference type="ARBA" id="ARBA00022801"/>
    </source>
</evidence>
<name>A0A502CJU7_9MICO</name>
<dbReference type="PANTHER" id="PTHR30023:SF0">
    <property type="entry name" value="PENICILLIN-SENSITIVE CARBOXYPEPTIDASE A"/>
    <property type="match status" value="1"/>
</dbReference>
<keyword evidence="4" id="KW-0732">Signal</keyword>
<reference evidence="5 6" key="1">
    <citation type="journal article" date="2019" name="Environ. Microbiol.">
        <title>Species interactions and distinct microbial communities in high Arctic permafrost affected cryosols are associated with the CH4 and CO2 gas fluxes.</title>
        <authorList>
            <person name="Altshuler I."/>
            <person name="Hamel J."/>
            <person name="Turney S."/>
            <person name="Magnuson E."/>
            <person name="Levesque R."/>
            <person name="Greer C."/>
            <person name="Whyte L.G."/>
        </authorList>
    </citation>
    <scope>NUCLEOTIDE SEQUENCE [LARGE SCALE GENOMIC DNA]</scope>
    <source>
        <strain evidence="5 6">S9.3A</strain>
    </source>
</reference>
<dbReference type="RefSeq" id="WP_140742946.1">
    <property type="nucleotide sequence ID" value="NZ_RCZM01000006.1"/>
</dbReference>
<dbReference type="GO" id="GO:0006508">
    <property type="term" value="P:proteolysis"/>
    <property type="evidence" value="ECO:0007669"/>
    <property type="project" value="InterPro"/>
</dbReference>
<dbReference type="Proteomes" id="UP000317722">
    <property type="component" value="Unassembled WGS sequence"/>
</dbReference>
<keyword evidence="5" id="KW-0645">Protease</keyword>
<dbReference type="PRINTS" id="PR00922">
    <property type="entry name" value="DADACBPTASE3"/>
</dbReference>
<feature type="chain" id="PRO_5021355802" evidence="4">
    <location>
        <begin position="37"/>
        <end position="433"/>
    </location>
</feature>
<dbReference type="SUPFAM" id="SSF56601">
    <property type="entry name" value="beta-lactamase/transpeptidase-like"/>
    <property type="match status" value="1"/>
</dbReference>
<dbReference type="EMBL" id="RCZM01000006">
    <property type="protein sequence ID" value="TPG13935.1"/>
    <property type="molecule type" value="Genomic_DNA"/>
</dbReference>
<keyword evidence="6" id="KW-1185">Reference proteome</keyword>
<gene>
    <name evidence="5" type="ORF">EAH86_17070</name>
</gene>